<gene>
    <name evidence="3" type="ORF">SAMN05192573_101652</name>
</gene>
<dbReference type="Proteomes" id="UP000199705">
    <property type="component" value="Unassembled WGS sequence"/>
</dbReference>
<feature type="domain" description="DUF5916" evidence="2">
    <location>
        <begin position="282"/>
        <end position="381"/>
    </location>
</feature>
<dbReference type="SUPFAM" id="SSF49344">
    <property type="entry name" value="CBD9-like"/>
    <property type="match status" value="1"/>
</dbReference>
<evidence type="ECO:0000259" key="1">
    <source>
        <dbReference type="Pfam" id="PF06452"/>
    </source>
</evidence>
<feature type="domain" description="Carbohydrate-binding" evidence="1">
    <location>
        <begin position="84"/>
        <end position="245"/>
    </location>
</feature>
<sequence>MEKPSGKLYDTRHLLLLKKCSFKIREPISLYTLILMPLKRYCRLSAKTFLLIILCCITSFYASAQKKNAGYKYHIRRAASAINIDGVMNEQAWMQADSAGDFFMVLPMDTSKATVKTEVRMTYDDKNLYIIAINYNSVPGPYMVESLKRDFSFVKNDNFLIFMDPFDARTDGFSFGANAAGGQWDGSMYEGGKVDLSWDNRWYSAVKNYPDKWVWEASIPFKSIRYKKGIKEWGINFSRNDLKTAEKSSWTPIPRQFPTASLAYTGTLVWDEAPPTASSNVSIIPYALTGLSKDYQHNTKTEYKHEIGGDAKISVTPALNLDLTVNPDFSQVDVDQQVINLNRYELFFPEKRQFFLENGDLFANFGYSDIRPFFSRRIGLNVPIDFGARLTGKLDKDWRIGAMDIQTGGSGSAQQAPENYGIITLQRRILDRSNIAFLFVNKDATANIPGTTGSTAYNRNIGAEFNLASRSNIWTGKVLALKSFTPGVSGHDYVVSDHFQYLSKYWTLYMQEEYVGKNYNAEVGYVPRVGYVKLSPLLLRNFFPKQGNILSHGIQLTSNYFFDESFHRTDNESILSYLITFRNRATLSVSGINDYVRLLRPYDPTNIGKGLLPTGSEHNWNTIDVQFVSKPQNVFTYLLEASHGGYYDKGVRNSVTSLIGYRFQPYVNIAINTSFNDLRLPQPFGHNTFWLVGPKIDVTFTNSLYFTTYIQYNEQVDNININTRLQWRYKPASDLFIVYGDNTTPSPYTVKNRQLTLKWTYWCNL</sequence>
<dbReference type="Pfam" id="PF06452">
    <property type="entry name" value="CBM9_1"/>
    <property type="match status" value="1"/>
</dbReference>
<organism evidence="3 4">
    <name type="scientific">Mucilaginibacter gossypii</name>
    <dbReference type="NCBI Taxonomy" id="551996"/>
    <lineage>
        <taxon>Bacteria</taxon>
        <taxon>Pseudomonadati</taxon>
        <taxon>Bacteroidota</taxon>
        <taxon>Sphingobacteriia</taxon>
        <taxon>Sphingobacteriales</taxon>
        <taxon>Sphingobacteriaceae</taxon>
        <taxon>Mucilaginibacter</taxon>
    </lineage>
</organism>
<dbReference type="STRING" id="551996.SAMN05192573_101652"/>
<protein>
    <submittedName>
        <fullName evidence="3">Carbohydrate family 9 binding domain-like</fullName>
    </submittedName>
</protein>
<accession>A0A1G7PRT4</accession>
<dbReference type="AlphaFoldDB" id="A0A1G7PRT4"/>
<dbReference type="CDD" id="cd09618">
    <property type="entry name" value="CBM9_like_2"/>
    <property type="match status" value="1"/>
</dbReference>
<dbReference type="GO" id="GO:0004553">
    <property type="term" value="F:hydrolase activity, hydrolyzing O-glycosyl compounds"/>
    <property type="evidence" value="ECO:0007669"/>
    <property type="project" value="InterPro"/>
</dbReference>
<proteinExistence type="predicted"/>
<dbReference type="GO" id="GO:0030246">
    <property type="term" value="F:carbohydrate binding"/>
    <property type="evidence" value="ECO:0007669"/>
    <property type="project" value="InterPro"/>
</dbReference>
<dbReference type="Gene3D" id="2.60.40.1190">
    <property type="match status" value="1"/>
</dbReference>
<dbReference type="InterPro" id="IPR010502">
    <property type="entry name" value="Carb-bd_dom_fam9"/>
</dbReference>
<dbReference type="GO" id="GO:0016052">
    <property type="term" value="P:carbohydrate catabolic process"/>
    <property type="evidence" value="ECO:0007669"/>
    <property type="project" value="InterPro"/>
</dbReference>
<name>A0A1G7PRT4_9SPHI</name>
<evidence type="ECO:0000313" key="3">
    <source>
        <dbReference type="EMBL" id="SDF88945.1"/>
    </source>
</evidence>
<dbReference type="Pfam" id="PF19313">
    <property type="entry name" value="DUF5916"/>
    <property type="match status" value="1"/>
</dbReference>
<keyword evidence="4" id="KW-1185">Reference proteome</keyword>
<evidence type="ECO:0000313" key="4">
    <source>
        <dbReference type="Proteomes" id="UP000199705"/>
    </source>
</evidence>
<dbReference type="InterPro" id="IPR045670">
    <property type="entry name" value="DUF5916"/>
</dbReference>
<dbReference type="EMBL" id="FNCG01000001">
    <property type="protein sequence ID" value="SDF88945.1"/>
    <property type="molecule type" value="Genomic_DNA"/>
</dbReference>
<reference evidence="4" key="1">
    <citation type="submission" date="2016-10" db="EMBL/GenBank/DDBJ databases">
        <authorList>
            <person name="Varghese N."/>
            <person name="Submissions S."/>
        </authorList>
    </citation>
    <scope>NUCLEOTIDE SEQUENCE [LARGE SCALE GENOMIC DNA]</scope>
    <source>
        <strain evidence="4">Gh-67</strain>
    </source>
</reference>
<evidence type="ECO:0000259" key="2">
    <source>
        <dbReference type="Pfam" id="PF19313"/>
    </source>
</evidence>